<accession>A0A0J6XSW9</accession>
<dbReference type="EMBL" id="LFML01000012">
    <property type="protein sequence ID" value="KMO99275.1"/>
    <property type="molecule type" value="Genomic_DNA"/>
</dbReference>
<name>A0A0J6XSW9_9ACTN</name>
<comment type="caution">
    <text evidence="2">The sequence shown here is derived from an EMBL/GenBank/DDBJ whole genome shotgun (WGS) entry which is preliminary data.</text>
</comment>
<evidence type="ECO:0008006" key="4">
    <source>
        <dbReference type="Google" id="ProtNLM"/>
    </source>
</evidence>
<evidence type="ECO:0000313" key="3">
    <source>
        <dbReference type="Proteomes" id="UP000035932"/>
    </source>
</evidence>
<organism evidence="2 3">
    <name type="scientific">Streptomyces roseus</name>
    <dbReference type="NCBI Taxonomy" id="66430"/>
    <lineage>
        <taxon>Bacteria</taxon>
        <taxon>Bacillati</taxon>
        <taxon>Actinomycetota</taxon>
        <taxon>Actinomycetes</taxon>
        <taxon>Kitasatosporales</taxon>
        <taxon>Streptomycetaceae</taxon>
        <taxon>Streptomyces</taxon>
    </lineage>
</organism>
<feature type="signal peptide" evidence="1">
    <location>
        <begin position="1"/>
        <end position="33"/>
    </location>
</feature>
<sequence length="124" mass="13456">MSRMSFRTKLAALAATGVLALGTGVLAAAPAQASDHTVDGCPSGFACIYTEGIDSHTVAWARDRAGTYNLSNMNHWRWVLNNQTGGWKFRLCTGYNGTGSCEYMPIDAWQWRDITPVNSVIVSP</sequence>
<keyword evidence="3" id="KW-1185">Reference proteome</keyword>
<dbReference type="STRING" id="66430.ACS04_02855"/>
<feature type="chain" id="PRO_5005284885" description="Peptidase inhibitor family I36" evidence="1">
    <location>
        <begin position="34"/>
        <end position="124"/>
    </location>
</feature>
<reference evidence="2 3" key="1">
    <citation type="submission" date="2015-06" db="EMBL/GenBank/DDBJ databases">
        <title>Recapitulation of the evolution of biosynthetic gene clusters reveals hidden chemical diversity on bacterial genomes.</title>
        <authorList>
            <person name="Cruz-Morales P."/>
            <person name="Martinez-Guerrero C."/>
            <person name="Morales-Escalante M.A."/>
            <person name="Yanez-Guerra L.A."/>
            <person name="Kopp J.F."/>
            <person name="Feldmann J."/>
            <person name="Ramos-Aboites H.E."/>
            <person name="Barona-Gomez F."/>
        </authorList>
    </citation>
    <scope>NUCLEOTIDE SEQUENCE [LARGE SCALE GENOMIC DNA]</scope>
    <source>
        <strain evidence="2 3">ATCC 31245</strain>
    </source>
</reference>
<dbReference type="PATRIC" id="fig|66430.4.peg.1089"/>
<gene>
    <name evidence="2" type="ORF">ACS04_02855</name>
</gene>
<proteinExistence type="predicted"/>
<dbReference type="OrthoDB" id="4325857at2"/>
<keyword evidence="1" id="KW-0732">Signal</keyword>
<evidence type="ECO:0000313" key="2">
    <source>
        <dbReference type="EMBL" id="KMO99275.1"/>
    </source>
</evidence>
<protein>
    <recommendedName>
        <fullName evidence="4">Peptidase inhibitor family I36</fullName>
    </recommendedName>
</protein>
<dbReference type="PROSITE" id="PS51318">
    <property type="entry name" value="TAT"/>
    <property type="match status" value="1"/>
</dbReference>
<dbReference type="InterPro" id="IPR006311">
    <property type="entry name" value="TAT_signal"/>
</dbReference>
<dbReference type="Proteomes" id="UP000035932">
    <property type="component" value="Unassembled WGS sequence"/>
</dbReference>
<dbReference type="RefSeq" id="WP_048474865.1">
    <property type="nucleotide sequence ID" value="NZ_JBIRUD010000008.1"/>
</dbReference>
<evidence type="ECO:0000256" key="1">
    <source>
        <dbReference type="SAM" id="SignalP"/>
    </source>
</evidence>
<dbReference type="AlphaFoldDB" id="A0A0J6XSW9"/>